<feature type="region of interest" description="Disordered" evidence="2">
    <location>
        <begin position="27"/>
        <end position="57"/>
    </location>
</feature>
<dbReference type="Gene3D" id="1.20.1260.10">
    <property type="match status" value="1"/>
</dbReference>
<dbReference type="Pfam" id="PF13628">
    <property type="entry name" value="DUF4142"/>
    <property type="match status" value="2"/>
</dbReference>
<evidence type="ECO:0000256" key="2">
    <source>
        <dbReference type="SAM" id="MobiDB-lite"/>
    </source>
</evidence>
<dbReference type="OrthoDB" id="209532at2"/>
<dbReference type="EMBL" id="SJPN01000001">
    <property type="protein sequence ID" value="TWU08515.1"/>
    <property type="molecule type" value="Genomic_DNA"/>
</dbReference>
<dbReference type="InterPro" id="IPR025419">
    <property type="entry name" value="DUF4142"/>
</dbReference>
<feature type="coiled-coil region" evidence="1">
    <location>
        <begin position="248"/>
        <end position="275"/>
    </location>
</feature>
<sequence length="278" mass="30985" precursor="true">MSKLSFTFASLAIAAFCGLQSVQAQQPLPGQPISPTPPGTEVIRPTEQQAGVQNDQGDRYEARRVSVDSQSNQHGLTVREAIVQKLQKTNEAEIELAKMAMQRTDNQELKQLAQMIIQDHQQCNQKLQQWGSQNDKRSSQDQLGRNQDAGENRVGNQKRPNKTDQFASRPTGDATGDAQSARVPNELWRVGEQACENALKMTKDMLGNYEGQDFNMAFLGQQCVAHTMMLAELKAIASVGPEELQTFAQETSQKVEQHLEKCKQLAKKLEDDRSKSRS</sequence>
<feature type="compositionally biased region" description="Pro residues" evidence="2">
    <location>
        <begin position="29"/>
        <end position="38"/>
    </location>
</feature>
<dbReference type="RefSeq" id="WP_146518547.1">
    <property type="nucleotide sequence ID" value="NZ_CP151726.1"/>
</dbReference>
<reference evidence="5 6" key="1">
    <citation type="submission" date="2019-02" db="EMBL/GenBank/DDBJ databases">
        <title>Deep-cultivation of Planctomycetes and their phenomic and genomic characterization uncovers novel biology.</title>
        <authorList>
            <person name="Wiegand S."/>
            <person name="Jogler M."/>
            <person name="Boedeker C."/>
            <person name="Pinto D."/>
            <person name="Vollmers J."/>
            <person name="Rivas-Marin E."/>
            <person name="Kohn T."/>
            <person name="Peeters S.H."/>
            <person name="Heuer A."/>
            <person name="Rast P."/>
            <person name="Oberbeckmann S."/>
            <person name="Bunk B."/>
            <person name="Jeske O."/>
            <person name="Meyerdierks A."/>
            <person name="Storesund J.E."/>
            <person name="Kallscheuer N."/>
            <person name="Luecker S."/>
            <person name="Lage O.M."/>
            <person name="Pohl T."/>
            <person name="Merkel B.J."/>
            <person name="Hornburger P."/>
            <person name="Mueller R.-W."/>
            <person name="Bruemmer F."/>
            <person name="Labrenz M."/>
            <person name="Spormann A.M."/>
            <person name="Op Den Camp H."/>
            <person name="Overmann J."/>
            <person name="Amann R."/>
            <person name="Jetten M.S.M."/>
            <person name="Mascher T."/>
            <person name="Medema M.H."/>
            <person name="Devos D.P."/>
            <person name="Kaster A.-K."/>
            <person name="Ovreas L."/>
            <person name="Rohde M."/>
            <person name="Galperin M.Y."/>
            <person name="Jogler C."/>
        </authorList>
    </citation>
    <scope>NUCLEOTIDE SEQUENCE [LARGE SCALE GENOMIC DNA]</scope>
    <source>
        <strain evidence="5 6">Pla52n</strain>
    </source>
</reference>
<evidence type="ECO:0000256" key="1">
    <source>
        <dbReference type="SAM" id="Coils"/>
    </source>
</evidence>
<protein>
    <recommendedName>
        <fullName evidence="4">DUF4142 domain-containing protein</fullName>
    </recommendedName>
</protein>
<dbReference type="PANTHER" id="PTHR38593">
    <property type="entry name" value="BLR2558 PROTEIN"/>
    <property type="match status" value="1"/>
</dbReference>
<dbReference type="PANTHER" id="PTHR38593:SF1">
    <property type="entry name" value="BLR2558 PROTEIN"/>
    <property type="match status" value="1"/>
</dbReference>
<accession>A0A5C6B8B9</accession>
<feature type="domain" description="DUF4142" evidence="4">
    <location>
        <begin position="197"/>
        <end position="265"/>
    </location>
</feature>
<dbReference type="InterPro" id="IPR012347">
    <property type="entry name" value="Ferritin-like"/>
</dbReference>
<organism evidence="5 6">
    <name type="scientific">Stieleria varia</name>
    <dbReference type="NCBI Taxonomy" id="2528005"/>
    <lineage>
        <taxon>Bacteria</taxon>
        <taxon>Pseudomonadati</taxon>
        <taxon>Planctomycetota</taxon>
        <taxon>Planctomycetia</taxon>
        <taxon>Pirellulales</taxon>
        <taxon>Pirellulaceae</taxon>
        <taxon>Stieleria</taxon>
    </lineage>
</organism>
<evidence type="ECO:0000256" key="3">
    <source>
        <dbReference type="SAM" id="SignalP"/>
    </source>
</evidence>
<dbReference type="AlphaFoldDB" id="A0A5C6B8B9"/>
<keyword evidence="3" id="KW-0732">Signal</keyword>
<feature type="compositionally biased region" description="Polar residues" evidence="2">
    <location>
        <begin position="46"/>
        <end position="55"/>
    </location>
</feature>
<keyword evidence="6" id="KW-1185">Reference proteome</keyword>
<feature type="region of interest" description="Disordered" evidence="2">
    <location>
        <begin position="126"/>
        <end position="185"/>
    </location>
</feature>
<feature type="signal peptide" evidence="3">
    <location>
        <begin position="1"/>
        <end position="24"/>
    </location>
</feature>
<evidence type="ECO:0000313" key="5">
    <source>
        <dbReference type="EMBL" id="TWU08515.1"/>
    </source>
</evidence>
<gene>
    <name evidence="5" type="ORF">Pla52n_10980</name>
</gene>
<keyword evidence="1" id="KW-0175">Coiled coil</keyword>
<comment type="caution">
    <text evidence="5">The sequence shown here is derived from an EMBL/GenBank/DDBJ whole genome shotgun (WGS) entry which is preliminary data.</text>
</comment>
<feature type="domain" description="DUF4142" evidence="4">
    <location>
        <begin position="80"/>
        <end position="144"/>
    </location>
</feature>
<dbReference type="Proteomes" id="UP000320176">
    <property type="component" value="Unassembled WGS sequence"/>
</dbReference>
<feature type="chain" id="PRO_5022917239" description="DUF4142 domain-containing protein" evidence="3">
    <location>
        <begin position="25"/>
        <end position="278"/>
    </location>
</feature>
<evidence type="ECO:0000313" key="6">
    <source>
        <dbReference type="Proteomes" id="UP000320176"/>
    </source>
</evidence>
<evidence type="ECO:0000259" key="4">
    <source>
        <dbReference type="Pfam" id="PF13628"/>
    </source>
</evidence>
<name>A0A5C6B8B9_9BACT</name>
<proteinExistence type="predicted"/>